<accession>A0ABN0AE57</accession>
<dbReference type="CDD" id="cd00882">
    <property type="entry name" value="Ras_like_GTPase"/>
    <property type="match status" value="1"/>
</dbReference>
<protein>
    <submittedName>
        <fullName evidence="1">Uncharacterized protein</fullName>
    </submittedName>
</protein>
<evidence type="ECO:0000313" key="2">
    <source>
        <dbReference type="Proteomes" id="UP000006015"/>
    </source>
</evidence>
<proteinExistence type="predicted"/>
<reference evidence="1 2" key="1">
    <citation type="submission" date="2010-04" db="EMBL/GenBank/DDBJ databases">
        <authorList>
            <person name="Weinstock G."/>
            <person name="Sodergren E."/>
            <person name="Clifton S."/>
            <person name="Fulton L."/>
            <person name="Fulton B."/>
            <person name="Courtney L."/>
            <person name="Fronick C."/>
            <person name="Harrison M."/>
            <person name="Strong C."/>
            <person name="Farmer C."/>
            <person name="Delahaunty K."/>
            <person name="Markovic C."/>
            <person name="Hall O."/>
            <person name="Minx P."/>
            <person name="Tomlinson C."/>
            <person name="Mitreva M."/>
            <person name="Hou S."/>
            <person name="Wollam A."/>
            <person name="Pepin K.H."/>
            <person name="Johnson M."/>
            <person name="Bhonagiri V."/>
            <person name="Zhang X."/>
            <person name="Suruliraj S."/>
            <person name="Warren W."/>
            <person name="Chinwalla A."/>
            <person name="Mardis E.R."/>
            <person name="Wilson R.K."/>
        </authorList>
    </citation>
    <scope>NUCLEOTIDE SEQUENCE [LARGE SCALE GENOMIC DNA]</scope>
    <source>
        <strain evidence="1 2">DSM 20306</strain>
    </source>
</reference>
<comment type="caution">
    <text evidence="1">The sequence shown here is derived from an EMBL/GenBank/DDBJ whole genome shotgun (WGS) entry which is preliminary data.</text>
</comment>
<name>A0ABN0AE57_CORAM</name>
<organism evidence="1 2">
    <name type="scientific">Corynebacterium ammoniagenes DSM 20306</name>
    <dbReference type="NCBI Taxonomy" id="649754"/>
    <lineage>
        <taxon>Bacteria</taxon>
        <taxon>Bacillati</taxon>
        <taxon>Actinomycetota</taxon>
        <taxon>Actinomycetes</taxon>
        <taxon>Mycobacteriales</taxon>
        <taxon>Corynebacteriaceae</taxon>
        <taxon>Corynebacterium</taxon>
    </lineage>
</organism>
<evidence type="ECO:0000313" key="1">
    <source>
        <dbReference type="EMBL" id="EFG81082.1"/>
    </source>
</evidence>
<dbReference type="EMBL" id="ADNS01000015">
    <property type="protein sequence ID" value="EFG81082.1"/>
    <property type="molecule type" value="Genomic_DNA"/>
</dbReference>
<keyword evidence="2" id="KW-1185">Reference proteome</keyword>
<sequence>MGVIRKMGVAKLTMCAFYFPQRRFKVGGMKDPTRIDDVLHALRRTWAGQPDLSLPTLMAMAATQGIGWGSSDEELMDYLTDIATQYPPELSPGDITAGEGFMLSLLDKTMRISLIDAHVIVRNGPGHPTVVWEYDTFRTTGPGFPVVITDTSGIDHRLGVTERITRLDTQEKRESLQGLSRADIGDIVYVIVTDDGRTIALSRRLEVASAQRRSLDVQTYQWTRVIQHAPLVIELAGGEHMDLGTPAKVLLAATS</sequence>
<gene>
    <name evidence="1" type="ORF">HMPREF0281_01726</name>
</gene>
<dbReference type="Proteomes" id="UP000006015">
    <property type="component" value="Unassembled WGS sequence"/>
</dbReference>